<sequence>MNRFSSLSFKQKLHYILYTLVAIEILFLLLLLIFGNTVLGIFFIALMAISSVPLVKWIEASLSENVNSISRVALNIAKGDFSQKVDVNSDDAFGELGKSFNQMIDKLRDILKETGGITKRVTDSSRDIYTKNEHLRDLMEQVSQSSNELASGAGQISEEVSSVSQSTKDIEHKVAGYAQSTREMDSHSTNMISLITKGQDAVEQQGVGMKRNVDATSQVSTAIHLLAEKVVGISKVTRVISEIAEQTNLLSLNASIEAARAGEHGRGFAVVAQEVRKLAEESTTLTKEVFSLVTSIEKGIKQALTNIQINEEVVNKQTDLIQGTEKIFTEIVQSVEFISKQISQFAKESEAMLTSSQHISATMENISAITEESAAGTEEVSASMSEQISAVTAIVQQSEEMTRSATKLQQTIQIFKL</sequence>
<dbReference type="GO" id="GO:0005886">
    <property type="term" value="C:plasma membrane"/>
    <property type="evidence" value="ECO:0007669"/>
    <property type="project" value="UniProtKB-SubCell"/>
</dbReference>
<dbReference type="CDD" id="cd06225">
    <property type="entry name" value="HAMP"/>
    <property type="match status" value="1"/>
</dbReference>
<dbReference type="PANTHER" id="PTHR32089">
    <property type="entry name" value="METHYL-ACCEPTING CHEMOTAXIS PROTEIN MCPB"/>
    <property type="match status" value="1"/>
</dbReference>
<evidence type="ECO:0000256" key="5">
    <source>
        <dbReference type="ARBA" id="ARBA00029447"/>
    </source>
</evidence>
<dbReference type="InterPro" id="IPR003660">
    <property type="entry name" value="HAMP_dom"/>
</dbReference>
<dbReference type="SMART" id="SM00304">
    <property type="entry name" value="HAMP"/>
    <property type="match status" value="1"/>
</dbReference>
<evidence type="ECO:0000256" key="4">
    <source>
        <dbReference type="ARBA" id="ARBA00023224"/>
    </source>
</evidence>
<reference evidence="11 12" key="1">
    <citation type="submission" date="2019-03" db="EMBL/GenBank/DDBJ databases">
        <authorList>
            <person name="Kim M.K.M."/>
        </authorList>
    </citation>
    <scope>NUCLEOTIDE SEQUENCE [LARGE SCALE GENOMIC DNA]</scope>
    <source>
        <strain evidence="11 12">18JY21-1</strain>
    </source>
</reference>
<dbReference type="Gene3D" id="1.10.287.950">
    <property type="entry name" value="Methyl-accepting chemotaxis protein"/>
    <property type="match status" value="1"/>
</dbReference>
<dbReference type="Pfam" id="PF00015">
    <property type="entry name" value="MCPsignal"/>
    <property type="match status" value="1"/>
</dbReference>
<evidence type="ECO:0000256" key="1">
    <source>
        <dbReference type="ARBA" id="ARBA00004236"/>
    </source>
</evidence>
<dbReference type="AlphaFoldDB" id="A0A4R4E8J4"/>
<keyword evidence="4 6" id="KW-0807">Transducer</keyword>
<protein>
    <submittedName>
        <fullName evidence="11">Methyl-accepting chemotaxis protein</fullName>
    </submittedName>
</protein>
<feature type="region of interest" description="Disordered" evidence="7">
    <location>
        <begin position="148"/>
        <end position="167"/>
    </location>
</feature>
<evidence type="ECO:0000256" key="7">
    <source>
        <dbReference type="SAM" id="MobiDB-lite"/>
    </source>
</evidence>
<evidence type="ECO:0000313" key="11">
    <source>
        <dbReference type="EMBL" id="TCZ75869.1"/>
    </source>
</evidence>
<evidence type="ECO:0000256" key="8">
    <source>
        <dbReference type="SAM" id="Phobius"/>
    </source>
</evidence>
<dbReference type="GO" id="GO:0007165">
    <property type="term" value="P:signal transduction"/>
    <property type="evidence" value="ECO:0007669"/>
    <property type="project" value="UniProtKB-KW"/>
</dbReference>
<dbReference type="SMART" id="SM00283">
    <property type="entry name" value="MA"/>
    <property type="match status" value="1"/>
</dbReference>
<dbReference type="Proteomes" id="UP000295418">
    <property type="component" value="Unassembled WGS sequence"/>
</dbReference>
<keyword evidence="2" id="KW-1003">Cell membrane</keyword>
<name>A0A4R4E8J4_9BACL</name>
<feature type="compositionally biased region" description="Low complexity" evidence="7">
    <location>
        <begin position="155"/>
        <end position="166"/>
    </location>
</feature>
<evidence type="ECO:0000259" key="9">
    <source>
        <dbReference type="PROSITE" id="PS50111"/>
    </source>
</evidence>
<evidence type="ECO:0000313" key="12">
    <source>
        <dbReference type="Proteomes" id="UP000295418"/>
    </source>
</evidence>
<feature type="domain" description="HAMP" evidence="10">
    <location>
        <begin position="60"/>
        <end position="112"/>
    </location>
</feature>
<comment type="caution">
    <text evidence="11">The sequence shown here is derived from an EMBL/GenBank/DDBJ whole genome shotgun (WGS) entry which is preliminary data.</text>
</comment>
<dbReference type="PANTHER" id="PTHR32089:SF112">
    <property type="entry name" value="LYSOZYME-LIKE PROTEIN-RELATED"/>
    <property type="match status" value="1"/>
</dbReference>
<dbReference type="PROSITE" id="PS50885">
    <property type="entry name" value="HAMP"/>
    <property type="match status" value="1"/>
</dbReference>
<dbReference type="Gene3D" id="6.10.340.10">
    <property type="match status" value="1"/>
</dbReference>
<proteinExistence type="inferred from homology"/>
<keyword evidence="3 8" id="KW-0472">Membrane</keyword>
<feature type="transmembrane region" description="Helical" evidence="8">
    <location>
        <begin position="12"/>
        <end position="34"/>
    </location>
</feature>
<evidence type="ECO:0000256" key="2">
    <source>
        <dbReference type="ARBA" id="ARBA00022475"/>
    </source>
</evidence>
<comment type="subcellular location">
    <subcellularLocation>
        <location evidence="1">Cell membrane</location>
    </subcellularLocation>
</comment>
<dbReference type="PROSITE" id="PS50111">
    <property type="entry name" value="CHEMOTAXIS_TRANSDUC_2"/>
    <property type="match status" value="1"/>
</dbReference>
<dbReference type="OrthoDB" id="2489132at2"/>
<keyword evidence="12" id="KW-1185">Reference proteome</keyword>
<evidence type="ECO:0000259" key="10">
    <source>
        <dbReference type="PROSITE" id="PS50885"/>
    </source>
</evidence>
<comment type="similarity">
    <text evidence="5">Belongs to the methyl-accepting chemotaxis (MCP) protein family.</text>
</comment>
<organism evidence="11 12">
    <name type="scientific">Paenibacillus albiflavus</name>
    <dbReference type="NCBI Taxonomy" id="2545760"/>
    <lineage>
        <taxon>Bacteria</taxon>
        <taxon>Bacillati</taxon>
        <taxon>Bacillota</taxon>
        <taxon>Bacilli</taxon>
        <taxon>Bacillales</taxon>
        <taxon>Paenibacillaceae</taxon>
        <taxon>Paenibacillus</taxon>
    </lineage>
</organism>
<dbReference type="EMBL" id="SKFG01000016">
    <property type="protein sequence ID" value="TCZ75869.1"/>
    <property type="molecule type" value="Genomic_DNA"/>
</dbReference>
<keyword evidence="8" id="KW-0812">Transmembrane</keyword>
<keyword evidence="8" id="KW-1133">Transmembrane helix</keyword>
<gene>
    <name evidence="11" type="ORF">E0485_15965</name>
</gene>
<dbReference type="Pfam" id="PF00672">
    <property type="entry name" value="HAMP"/>
    <property type="match status" value="1"/>
</dbReference>
<dbReference type="InterPro" id="IPR004089">
    <property type="entry name" value="MCPsignal_dom"/>
</dbReference>
<dbReference type="SUPFAM" id="SSF58104">
    <property type="entry name" value="Methyl-accepting chemotaxis protein (MCP) signaling domain"/>
    <property type="match status" value="1"/>
</dbReference>
<dbReference type="RefSeq" id="WP_132419058.1">
    <property type="nucleotide sequence ID" value="NZ_SKFG01000016.1"/>
</dbReference>
<feature type="domain" description="Methyl-accepting transducer" evidence="9">
    <location>
        <begin position="131"/>
        <end position="381"/>
    </location>
</feature>
<evidence type="ECO:0000256" key="3">
    <source>
        <dbReference type="ARBA" id="ARBA00023136"/>
    </source>
</evidence>
<accession>A0A4R4E8J4</accession>
<evidence type="ECO:0000256" key="6">
    <source>
        <dbReference type="PROSITE-ProRule" id="PRU00284"/>
    </source>
</evidence>